<accession>A0A5J4K9C0</accession>
<comment type="caution">
    <text evidence="4">The sequence shown here is derived from an EMBL/GenBank/DDBJ whole genome shotgun (WGS) entry which is preliminary data.</text>
</comment>
<keyword evidence="5" id="KW-1185">Reference proteome</keyword>
<keyword evidence="2" id="KW-0472">Membrane</keyword>
<dbReference type="EMBL" id="BKZV01000002">
    <property type="protein sequence ID" value="GER83277.1"/>
    <property type="molecule type" value="Genomic_DNA"/>
</dbReference>
<dbReference type="InterPro" id="IPR027383">
    <property type="entry name" value="Znf_put"/>
</dbReference>
<feature type="region of interest" description="Disordered" evidence="1">
    <location>
        <begin position="176"/>
        <end position="213"/>
    </location>
</feature>
<protein>
    <recommendedName>
        <fullName evidence="3">Putative zinc-finger domain-containing protein</fullName>
    </recommendedName>
</protein>
<evidence type="ECO:0000313" key="4">
    <source>
        <dbReference type="EMBL" id="GER83277.1"/>
    </source>
</evidence>
<dbReference type="RefSeq" id="WP_151728070.1">
    <property type="nucleotide sequence ID" value="NZ_BKZV01000002.1"/>
</dbReference>
<name>A0A5J4K9C0_9CHLR</name>
<sequence>MAQDHQEHPTLEQLSAYLDGALSVEEEAFCAAHLPHCASCRSELASLRLTRDLLRALPRATPPRTFTLTPELLRASSTLERPESVASDAPAAAEEPVALSAPSVLSPQTHQLRPTGGAGARRQNLRRFVQVLSALAAVIALALLLSGLLTSLREGSSSSMSMAVQKAVEASVTPPFAQQGHPVSTPAASTTEPRGVRPGLTATPASASHTAEKQPDHHLAALLGAALSAPVGRLLLGGLLLIVALVGLLMTRKARSPSWPGHDRDEANSQTAH</sequence>
<gene>
    <name evidence="4" type="ORF">KTAU_19140</name>
</gene>
<evidence type="ECO:0000259" key="3">
    <source>
        <dbReference type="Pfam" id="PF13490"/>
    </source>
</evidence>
<dbReference type="InterPro" id="IPR041916">
    <property type="entry name" value="Anti_sigma_zinc_sf"/>
</dbReference>
<dbReference type="AlphaFoldDB" id="A0A5J4K9C0"/>
<proteinExistence type="predicted"/>
<feature type="region of interest" description="Disordered" evidence="1">
    <location>
        <begin position="68"/>
        <end position="93"/>
    </location>
</feature>
<evidence type="ECO:0000256" key="2">
    <source>
        <dbReference type="SAM" id="Phobius"/>
    </source>
</evidence>
<dbReference type="Pfam" id="PF13490">
    <property type="entry name" value="zf-HC2"/>
    <property type="match status" value="1"/>
</dbReference>
<keyword evidence="2" id="KW-0812">Transmembrane</keyword>
<reference evidence="4 5" key="1">
    <citation type="journal article" date="2019" name="Int. J. Syst. Evol. Microbiol.">
        <title>Thermogemmatispora aurantia sp. nov. and Thermogemmatispora argillosa sp. nov., within the class Ktedonobacteria, and emended description of the genus Thermogemmatispora.</title>
        <authorList>
            <person name="Zheng Y."/>
            <person name="Wang C.M."/>
            <person name="Sakai Y."/>
            <person name="Abe K."/>
            <person name="Yokota A."/>
            <person name="Yabe S."/>
        </authorList>
    </citation>
    <scope>NUCLEOTIDE SEQUENCE [LARGE SCALE GENOMIC DNA]</scope>
    <source>
        <strain evidence="4 5">A1-2</strain>
    </source>
</reference>
<dbReference type="Proteomes" id="UP000334820">
    <property type="component" value="Unassembled WGS sequence"/>
</dbReference>
<keyword evidence="2" id="KW-1133">Transmembrane helix</keyword>
<feature type="domain" description="Putative zinc-finger" evidence="3">
    <location>
        <begin position="11"/>
        <end position="41"/>
    </location>
</feature>
<feature type="region of interest" description="Disordered" evidence="1">
    <location>
        <begin position="254"/>
        <end position="273"/>
    </location>
</feature>
<dbReference type="Gene3D" id="1.10.10.1320">
    <property type="entry name" value="Anti-sigma factor, zinc-finger domain"/>
    <property type="match status" value="1"/>
</dbReference>
<organism evidence="4 5">
    <name type="scientific">Thermogemmatispora aurantia</name>
    <dbReference type="NCBI Taxonomy" id="2045279"/>
    <lineage>
        <taxon>Bacteria</taxon>
        <taxon>Bacillati</taxon>
        <taxon>Chloroflexota</taxon>
        <taxon>Ktedonobacteria</taxon>
        <taxon>Thermogemmatisporales</taxon>
        <taxon>Thermogemmatisporaceae</taxon>
        <taxon>Thermogemmatispora</taxon>
    </lineage>
</organism>
<evidence type="ECO:0000313" key="5">
    <source>
        <dbReference type="Proteomes" id="UP000334820"/>
    </source>
</evidence>
<evidence type="ECO:0000256" key="1">
    <source>
        <dbReference type="SAM" id="MobiDB-lite"/>
    </source>
</evidence>
<feature type="transmembrane region" description="Helical" evidence="2">
    <location>
        <begin position="231"/>
        <end position="250"/>
    </location>
</feature>
<feature type="transmembrane region" description="Helical" evidence="2">
    <location>
        <begin position="131"/>
        <end position="152"/>
    </location>
</feature>